<keyword evidence="3" id="KW-1185">Reference proteome</keyword>
<proteinExistence type="predicted"/>
<sequence length="237" mass="26808">MPSTRGNSSGSQSTVKENQHNLNDRIAKLETFLKEGLSNIKSQISPAAPSEIESSLLSGTINDFETKFLAEINLVKSELTKLQSLIDNQQKDIEIIKKDKRSKILVLNGIEEKEKEDIYDVVVKLIQQKFKIPINTNNIDNCYRMGKKRPHNKKPRPVALKFVNKWMKTQVFGAKKGLKGSGIVISEMLSQENRELYLKVKESVGARNCWTFEGNIYTLVNNTKTLIKTISDLGNLI</sequence>
<dbReference type="GeneID" id="126881752"/>
<dbReference type="Proteomes" id="UP001652700">
    <property type="component" value="Unplaced"/>
</dbReference>
<evidence type="ECO:0000256" key="1">
    <source>
        <dbReference type="SAM" id="Coils"/>
    </source>
</evidence>
<reference evidence="2" key="1">
    <citation type="submission" date="2025-05" db="UniProtKB">
        <authorList>
            <consortium name="EnsemblMetazoa"/>
        </authorList>
    </citation>
    <scope>IDENTIFICATION</scope>
</reference>
<dbReference type="EnsemblMetazoa" id="XM_050646223.1">
    <property type="protein sequence ID" value="XP_050502180.1"/>
    <property type="gene ID" value="LOC126881752"/>
</dbReference>
<organism evidence="2 3">
    <name type="scientific">Diabrotica virgifera virgifera</name>
    <name type="common">western corn rootworm</name>
    <dbReference type="NCBI Taxonomy" id="50390"/>
    <lineage>
        <taxon>Eukaryota</taxon>
        <taxon>Metazoa</taxon>
        <taxon>Ecdysozoa</taxon>
        <taxon>Arthropoda</taxon>
        <taxon>Hexapoda</taxon>
        <taxon>Insecta</taxon>
        <taxon>Pterygota</taxon>
        <taxon>Neoptera</taxon>
        <taxon>Endopterygota</taxon>
        <taxon>Coleoptera</taxon>
        <taxon>Polyphaga</taxon>
        <taxon>Cucujiformia</taxon>
        <taxon>Chrysomeloidea</taxon>
        <taxon>Chrysomelidae</taxon>
        <taxon>Galerucinae</taxon>
        <taxon>Diabroticina</taxon>
        <taxon>Diabroticites</taxon>
        <taxon>Diabrotica</taxon>
    </lineage>
</organism>
<dbReference type="RefSeq" id="XP_050502180.1">
    <property type="nucleotide sequence ID" value="XM_050646223.1"/>
</dbReference>
<accession>A0ABM5JW62</accession>
<evidence type="ECO:0000313" key="2">
    <source>
        <dbReference type="EnsemblMetazoa" id="XP_050502180.1"/>
    </source>
</evidence>
<protein>
    <submittedName>
        <fullName evidence="2">Uncharacterized protein</fullName>
    </submittedName>
</protein>
<evidence type="ECO:0000313" key="3">
    <source>
        <dbReference type="Proteomes" id="UP001652700"/>
    </source>
</evidence>
<feature type="coiled-coil region" evidence="1">
    <location>
        <begin position="72"/>
        <end position="99"/>
    </location>
</feature>
<name>A0ABM5JW62_DIAVI</name>
<dbReference type="Gene3D" id="3.30.70.1820">
    <property type="entry name" value="L1 transposable element, RRM domain"/>
    <property type="match status" value="1"/>
</dbReference>
<keyword evidence="1" id="KW-0175">Coiled coil</keyword>